<dbReference type="Proteomes" id="UP000035287">
    <property type="component" value="Chromosome"/>
</dbReference>
<evidence type="ECO:0000313" key="2">
    <source>
        <dbReference type="Proteomes" id="UP000035287"/>
    </source>
</evidence>
<accession>A0A0G3XGF0</accession>
<dbReference type="AlphaFoldDB" id="A0A0G3XGF0"/>
<keyword evidence="2" id="KW-1185">Reference proteome</keyword>
<dbReference type="OrthoDB" id="580775at2"/>
<dbReference type="SUPFAM" id="SSF56801">
    <property type="entry name" value="Acetyl-CoA synthetase-like"/>
    <property type="match status" value="1"/>
</dbReference>
<gene>
    <name evidence="1" type="ORF">AB433_04930</name>
</gene>
<protein>
    <submittedName>
        <fullName evidence="1">Uncharacterized protein</fullName>
    </submittedName>
</protein>
<dbReference type="PATRIC" id="fig|1348774.3.peg.1033"/>
<dbReference type="KEGG" id="cna:AB433_04930"/>
<name>A0A0G3XGF0_9SPHN</name>
<sequence>MTASDLADPFAASPLLRGLRDMDRAQLEALQLSRVQALCKRLYAKSAFYRERMDAGGLAGGEVDSLDRFTKAMPTSNKADFLADQKAHPPFGTRLGVDRDKAVHISMTSGTSGQGQEIYGRTQRDVHMLGYLHALPWYMAGLRKGDTALNCVPAGGMTTGGWGPGEALRIMGATGFHVGGNMSTEKKIDLMLGLGGVNFIYASTNYMHTLTEALLARGIVPREAFPDMHGVFIAAEGYPLEWAAKIEEHWGCRLQEGYGSTQLNGFGGSTGSAGVFRGDGRGLIRLFEWESMVEIVDPETLLPVAPGETGEMVVTNLTVEGSPVVRFRTGDAARFIPWQDAGGGVWNAIECGTIGRFDDMMKIRGNNVWPSMIDAAVFAHQEVGEYKGRLFTGPGGKTEIEVRVAIAEHHADLCAEDRQKLLGSVREAIKGRTNVWMTVVEAPRSEFTDFAYKARRWSDERQEGYQL</sequence>
<dbReference type="STRING" id="1348774.AB433_04930"/>
<dbReference type="PANTHER" id="PTHR43845">
    <property type="entry name" value="BLR5969 PROTEIN"/>
    <property type="match status" value="1"/>
</dbReference>
<dbReference type="InterPro" id="IPR045851">
    <property type="entry name" value="AMP-bd_C_sf"/>
</dbReference>
<reference evidence="1 2" key="1">
    <citation type="submission" date="2015-06" db="EMBL/GenBank/DDBJ databases">
        <authorList>
            <person name="Zeng Y."/>
            <person name="Huang Y."/>
        </authorList>
    </citation>
    <scope>NUCLEOTIDE SEQUENCE [LARGE SCALE GENOMIC DNA]</scope>
    <source>
        <strain evidence="1 2">PQ-2</strain>
    </source>
</reference>
<organism evidence="1 2">
    <name type="scientific">Croceicoccus naphthovorans</name>
    <dbReference type="NCBI Taxonomy" id="1348774"/>
    <lineage>
        <taxon>Bacteria</taxon>
        <taxon>Pseudomonadati</taxon>
        <taxon>Pseudomonadota</taxon>
        <taxon>Alphaproteobacteria</taxon>
        <taxon>Sphingomonadales</taxon>
        <taxon>Erythrobacteraceae</taxon>
        <taxon>Croceicoccus</taxon>
    </lineage>
</organism>
<dbReference type="EMBL" id="CP011770">
    <property type="protein sequence ID" value="AKM09473.1"/>
    <property type="molecule type" value="Genomic_DNA"/>
</dbReference>
<dbReference type="InterPro" id="IPR042099">
    <property type="entry name" value="ANL_N_sf"/>
</dbReference>
<evidence type="ECO:0000313" key="1">
    <source>
        <dbReference type="EMBL" id="AKM09473.1"/>
    </source>
</evidence>
<dbReference type="RefSeq" id="WP_047820161.1">
    <property type="nucleotide sequence ID" value="NZ_CP011770.1"/>
</dbReference>
<dbReference type="PANTHER" id="PTHR43845:SF1">
    <property type="entry name" value="BLR5969 PROTEIN"/>
    <property type="match status" value="1"/>
</dbReference>
<dbReference type="Gene3D" id="3.40.50.12780">
    <property type="entry name" value="N-terminal domain of ligase-like"/>
    <property type="match status" value="1"/>
</dbReference>
<dbReference type="Gene3D" id="3.30.300.30">
    <property type="match status" value="1"/>
</dbReference>
<proteinExistence type="predicted"/>